<dbReference type="AlphaFoldDB" id="A0A653DZ02"/>
<proteinExistence type="predicted"/>
<organism evidence="1">
    <name type="scientific">Pseudomonas marincola</name>
    <dbReference type="NCBI Taxonomy" id="437900"/>
    <lineage>
        <taxon>Bacteria</taxon>
        <taxon>Pseudomonadati</taxon>
        <taxon>Pseudomonadota</taxon>
        <taxon>Gammaproteobacteria</taxon>
        <taxon>Pseudomonadales</taxon>
        <taxon>Pseudomonadaceae</taxon>
        <taxon>Pseudomonas</taxon>
    </lineage>
</organism>
<reference evidence="1" key="1">
    <citation type="submission" date="2019-02" db="EMBL/GenBank/DDBJ databases">
        <authorList>
            <consortium name="Genoscope - CEA"/>
            <person name="William W."/>
        </authorList>
    </citation>
    <scope>NUCLEOTIDE SEQUENCE [LARGE SCALE GENOMIC DNA]</scope>
    <source>
        <strain evidence="1">YSy11</strain>
    </source>
</reference>
<protein>
    <submittedName>
        <fullName evidence="1">Uncharacterized protein</fullName>
    </submittedName>
</protein>
<dbReference type="EMBL" id="LR215729">
    <property type="protein sequence ID" value="VEV95707.1"/>
    <property type="molecule type" value="Genomic_DNA"/>
</dbReference>
<accession>A0A653DZ02</accession>
<evidence type="ECO:0000313" key="1">
    <source>
        <dbReference type="EMBL" id="VEV95707.1"/>
    </source>
</evidence>
<sequence length="85" mass="9558">MSRCLVRSMPERCVAGDLIVPAQGSFARSKCWLKGNLCPAILCAWRFRLVFRKQQLATLMLNLGLKLLEVALGVARIAYENLLHN</sequence>
<gene>
    <name evidence="1" type="ORF">PMYSY11_0660</name>
</gene>
<name>A0A653DZ02_9PSED</name>